<comment type="caution">
    <text evidence="6">The sequence shown here is derived from an EMBL/GenBank/DDBJ whole genome shotgun (WGS) entry which is preliminary data.</text>
</comment>
<dbReference type="Gene3D" id="3.40.190.10">
    <property type="entry name" value="Periplasmic binding protein-like II"/>
    <property type="match status" value="1"/>
</dbReference>
<keyword evidence="5" id="KW-0449">Lipoprotein</keyword>
<gene>
    <name evidence="6" type="ORF">FHS18_003285</name>
</gene>
<dbReference type="PANTHER" id="PTHR43649">
    <property type="entry name" value="ARABINOSE-BINDING PROTEIN-RELATED"/>
    <property type="match status" value="1"/>
</dbReference>
<evidence type="ECO:0000256" key="5">
    <source>
        <dbReference type="ARBA" id="ARBA00023288"/>
    </source>
</evidence>
<keyword evidence="2" id="KW-0732">Signal</keyword>
<keyword evidence="6" id="KW-0813">Transport</keyword>
<evidence type="ECO:0000256" key="1">
    <source>
        <dbReference type="ARBA" id="ARBA00022475"/>
    </source>
</evidence>
<keyword evidence="7" id="KW-1185">Reference proteome</keyword>
<dbReference type="InterPro" id="IPR050490">
    <property type="entry name" value="Bact_solute-bd_prot1"/>
</dbReference>
<proteinExistence type="predicted"/>
<dbReference type="InterPro" id="IPR006059">
    <property type="entry name" value="SBP"/>
</dbReference>
<keyword evidence="4" id="KW-0564">Palmitate</keyword>
<dbReference type="Proteomes" id="UP000570361">
    <property type="component" value="Unassembled WGS sequence"/>
</dbReference>
<name>A0A7W5AYR3_9BACL</name>
<dbReference type="Pfam" id="PF01547">
    <property type="entry name" value="SBP_bac_1"/>
    <property type="match status" value="1"/>
</dbReference>
<evidence type="ECO:0000256" key="2">
    <source>
        <dbReference type="ARBA" id="ARBA00022729"/>
    </source>
</evidence>
<evidence type="ECO:0000256" key="4">
    <source>
        <dbReference type="ARBA" id="ARBA00023139"/>
    </source>
</evidence>
<keyword evidence="6" id="KW-0762">Sugar transport</keyword>
<keyword evidence="1" id="KW-1003">Cell membrane</keyword>
<evidence type="ECO:0000256" key="3">
    <source>
        <dbReference type="ARBA" id="ARBA00023136"/>
    </source>
</evidence>
<sequence>MAMVLAVTVLLSGCHLNGSEGPQALQGLEQSAVDSEDKSLLILSTIEEQHAIVEGYKQRYPDITVNWELVKNEAMMERLAERPFPDLIIANNGLAGQLAGLDLFEDLNLPEYEGSHSITKQWYPGLPLAPFLSMNGQSLIAIPKDYPMFATFYRADLMERYGFPSEPDALASYMEDPQQWLEMAEALKAQGHYIIGFPSDVLQISTKGRGFFDPEGNYVRNDPELAKLAEVMFEVERKKLAAFANIWDEKGQQALRDDSLIMLYMGEWGLDLVKQWDPEHADQWRMTRLPFHAYAVDGGNSFWMMRSGTNKEAAWRYIAFSMEAEAPYRESLASWKWMGSMGEMWPSPLDEEASTLWMQSMQRPVQVGYTGEQLLQDIEARIRKEMGADLRVLQSMIE</sequence>
<dbReference type="RefSeq" id="WP_183601076.1">
    <property type="nucleotide sequence ID" value="NZ_JACHXK010000006.1"/>
</dbReference>
<protein>
    <submittedName>
        <fullName evidence="6">Multiple sugar transport system substrate-binding protein</fullName>
    </submittedName>
</protein>
<evidence type="ECO:0000313" key="7">
    <source>
        <dbReference type="Proteomes" id="UP000570361"/>
    </source>
</evidence>
<evidence type="ECO:0000313" key="6">
    <source>
        <dbReference type="EMBL" id="MBB3111217.1"/>
    </source>
</evidence>
<dbReference type="SUPFAM" id="SSF53850">
    <property type="entry name" value="Periplasmic binding protein-like II"/>
    <property type="match status" value="1"/>
</dbReference>
<organism evidence="6 7">
    <name type="scientific">Paenibacillus phyllosphaerae</name>
    <dbReference type="NCBI Taxonomy" id="274593"/>
    <lineage>
        <taxon>Bacteria</taxon>
        <taxon>Bacillati</taxon>
        <taxon>Bacillota</taxon>
        <taxon>Bacilli</taxon>
        <taxon>Bacillales</taxon>
        <taxon>Paenibacillaceae</taxon>
        <taxon>Paenibacillus</taxon>
    </lineage>
</organism>
<dbReference type="AlphaFoldDB" id="A0A7W5AYR3"/>
<keyword evidence="3" id="KW-0472">Membrane</keyword>
<reference evidence="6 7" key="1">
    <citation type="submission" date="2020-08" db="EMBL/GenBank/DDBJ databases">
        <title>Genomic Encyclopedia of Type Strains, Phase III (KMG-III): the genomes of soil and plant-associated and newly described type strains.</title>
        <authorList>
            <person name="Whitman W."/>
        </authorList>
    </citation>
    <scope>NUCLEOTIDE SEQUENCE [LARGE SCALE GENOMIC DNA]</scope>
    <source>
        <strain evidence="6 7">CECT 5862</strain>
    </source>
</reference>
<dbReference type="EMBL" id="JACHXK010000006">
    <property type="protein sequence ID" value="MBB3111217.1"/>
    <property type="molecule type" value="Genomic_DNA"/>
</dbReference>
<dbReference type="PANTHER" id="PTHR43649:SF33">
    <property type="entry name" value="POLYGALACTURONAN_RHAMNOGALACTURONAN-BINDING PROTEIN YTCQ"/>
    <property type="match status" value="1"/>
</dbReference>
<accession>A0A7W5AYR3</accession>